<dbReference type="Proteomes" id="UP000325054">
    <property type="component" value="Unassembled WGS sequence"/>
</dbReference>
<evidence type="ECO:0000256" key="1">
    <source>
        <dbReference type="SAM" id="Phobius"/>
    </source>
</evidence>
<reference evidence="2 3" key="1">
    <citation type="submission" date="2019-08" db="EMBL/GenBank/DDBJ databases">
        <title>Bacillus genomes from the desert of Cuatro Cienegas, Coahuila.</title>
        <authorList>
            <person name="Olmedo-Alvarez G."/>
        </authorList>
    </citation>
    <scope>NUCLEOTIDE SEQUENCE [LARGE SCALE GENOMIC DNA]</scope>
    <source>
        <strain evidence="2 3">CH451a_14T</strain>
    </source>
</reference>
<evidence type="ECO:0000313" key="2">
    <source>
        <dbReference type="EMBL" id="TYS78447.1"/>
    </source>
</evidence>
<sequence>MSLKYIIRLVIATVSLLILLILLPSVALGNDNNNEINLELKPFKKLFEIKNMKPGDVYTETFLLSNSGKGKFKYVGSAELQEGSNKLFEELRVLISNNGNVLYNGRLEGLEIPSRQLKSGGKEELEVRVEFPYHLGNDFQGLSCEVEFNFHAEGLLKGILPIDSPNLPETATMNFIILVLGLILFSCGSIIYFTHSRVRIKNI</sequence>
<protein>
    <submittedName>
        <fullName evidence="2">Cell wall protein</fullName>
    </submittedName>
</protein>
<dbReference type="EMBL" id="VTEW01000008">
    <property type="protein sequence ID" value="TYS78447.1"/>
    <property type="molecule type" value="Genomic_DNA"/>
</dbReference>
<accession>A0A5D4TRU5</accession>
<proteinExistence type="predicted"/>
<dbReference type="RefSeq" id="WP_148991887.1">
    <property type="nucleotide sequence ID" value="NZ_VTEW01000008.1"/>
</dbReference>
<gene>
    <name evidence="2" type="ORF">FZC80_11865</name>
</gene>
<keyword evidence="1" id="KW-0472">Membrane</keyword>
<dbReference type="OrthoDB" id="2566057at2"/>
<keyword evidence="1" id="KW-1133">Transmembrane helix</keyword>
<keyword evidence="1" id="KW-0812">Transmembrane</keyword>
<name>A0A5D4TRU5_9BACI</name>
<organism evidence="2 3">
    <name type="scientific">Rossellomorea aquimaris</name>
    <dbReference type="NCBI Taxonomy" id="189382"/>
    <lineage>
        <taxon>Bacteria</taxon>
        <taxon>Bacillati</taxon>
        <taxon>Bacillota</taxon>
        <taxon>Bacilli</taxon>
        <taxon>Bacillales</taxon>
        <taxon>Bacillaceae</taxon>
        <taxon>Rossellomorea</taxon>
    </lineage>
</organism>
<comment type="caution">
    <text evidence="2">The sequence shown here is derived from an EMBL/GenBank/DDBJ whole genome shotgun (WGS) entry which is preliminary data.</text>
</comment>
<dbReference type="AlphaFoldDB" id="A0A5D4TRU5"/>
<evidence type="ECO:0000313" key="3">
    <source>
        <dbReference type="Proteomes" id="UP000325054"/>
    </source>
</evidence>
<feature type="transmembrane region" description="Helical" evidence="1">
    <location>
        <begin position="173"/>
        <end position="193"/>
    </location>
</feature>